<dbReference type="InterPro" id="IPR000160">
    <property type="entry name" value="GGDEF_dom"/>
</dbReference>
<keyword evidence="1" id="KW-0472">Membrane</keyword>
<keyword evidence="3" id="KW-0808">Transferase</keyword>
<comment type="caution">
    <text evidence="3">The sequence shown here is derived from an EMBL/GenBank/DDBJ whole genome shotgun (WGS) entry which is preliminary data.</text>
</comment>
<accession>A0ABU7UT55</accession>
<organism evidence="3 4">
    <name type="scientific">Clostridium frigoriphilum</name>
    <dbReference type="NCBI Taxonomy" id="443253"/>
    <lineage>
        <taxon>Bacteria</taxon>
        <taxon>Bacillati</taxon>
        <taxon>Bacillota</taxon>
        <taxon>Clostridia</taxon>
        <taxon>Eubacteriales</taxon>
        <taxon>Clostridiaceae</taxon>
        <taxon>Clostridium</taxon>
    </lineage>
</organism>
<keyword evidence="3" id="KW-0548">Nucleotidyltransferase</keyword>
<proteinExistence type="predicted"/>
<feature type="domain" description="GGDEF" evidence="2">
    <location>
        <begin position="264"/>
        <end position="397"/>
    </location>
</feature>
<feature type="transmembrane region" description="Helical" evidence="1">
    <location>
        <begin position="114"/>
        <end position="134"/>
    </location>
</feature>
<dbReference type="RefSeq" id="WP_216251939.1">
    <property type="nucleotide sequence ID" value="NZ_JAZHFS010000013.1"/>
</dbReference>
<keyword evidence="1" id="KW-0812">Transmembrane</keyword>
<dbReference type="PROSITE" id="PS50887">
    <property type="entry name" value="GGDEF"/>
    <property type="match status" value="1"/>
</dbReference>
<feature type="transmembrane region" description="Helical" evidence="1">
    <location>
        <begin position="84"/>
        <end position="102"/>
    </location>
</feature>
<keyword evidence="1" id="KW-1133">Transmembrane helix</keyword>
<dbReference type="Pfam" id="PF00990">
    <property type="entry name" value="GGDEF"/>
    <property type="match status" value="1"/>
</dbReference>
<evidence type="ECO:0000256" key="1">
    <source>
        <dbReference type="SAM" id="Phobius"/>
    </source>
</evidence>
<sequence length="402" mass="46495">MDLLFEITIALLNTLLNHTMLTRKKSVTFCVVTFVINSAIVMAALNGLQHFKTNITLFKYGFYFIMFLYIVYIYLVFKESLAKKLFVMFSTWVISAMIFIISVEVAKLFSDYEFLLYFEFGIIFLLQTILLLFLARPWFRENYRRILLLVQDNTVNLMSIYMIIAFLLLVNNTTVMDIKLRNLSTVYDLMLLFVFIILGYVIVFTGISSSSKNVLLQQSVEIAEKRSEINFKIANFDALTGADSRLSILNKITEAIIDHDKNLKKFAILVIDVDKFKFTNDKYGHRAGDEALKCLVQKINACIRESDSIGRFGGDEFVILLRYIYTEADIEAMIVRIFELVKISLVFNKQEIQNNLSIGISIFPDCSRNLEILIEQADLAMYEAKQIEESSYCFFHKNMISP</sequence>
<dbReference type="InterPro" id="IPR052163">
    <property type="entry name" value="DGC-Regulatory_Protein"/>
</dbReference>
<evidence type="ECO:0000313" key="4">
    <source>
        <dbReference type="Proteomes" id="UP001498469"/>
    </source>
</evidence>
<gene>
    <name evidence="3" type="ORF">SJI18_14650</name>
</gene>
<dbReference type="SMART" id="SM00267">
    <property type="entry name" value="GGDEF"/>
    <property type="match status" value="1"/>
</dbReference>
<name>A0ABU7UT55_9CLOT</name>
<evidence type="ECO:0000259" key="2">
    <source>
        <dbReference type="PROSITE" id="PS50887"/>
    </source>
</evidence>
<protein>
    <submittedName>
        <fullName evidence="3">GGDEF domain-containing protein</fullName>
        <ecNumber evidence="3">2.7.7.65</ecNumber>
    </submittedName>
</protein>
<dbReference type="PANTHER" id="PTHR46663:SF2">
    <property type="entry name" value="GGDEF DOMAIN-CONTAINING PROTEIN"/>
    <property type="match status" value="1"/>
</dbReference>
<dbReference type="GO" id="GO:0052621">
    <property type="term" value="F:diguanylate cyclase activity"/>
    <property type="evidence" value="ECO:0007669"/>
    <property type="project" value="UniProtKB-EC"/>
</dbReference>
<feature type="transmembrane region" description="Helical" evidence="1">
    <location>
        <begin position="27"/>
        <end position="48"/>
    </location>
</feature>
<evidence type="ECO:0000313" key="3">
    <source>
        <dbReference type="EMBL" id="MEF2113543.1"/>
    </source>
</evidence>
<feature type="transmembrane region" description="Helical" evidence="1">
    <location>
        <begin position="146"/>
        <end position="169"/>
    </location>
</feature>
<dbReference type="NCBIfam" id="TIGR00254">
    <property type="entry name" value="GGDEF"/>
    <property type="match status" value="1"/>
</dbReference>
<feature type="transmembrane region" description="Helical" evidence="1">
    <location>
        <begin position="189"/>
        <end position="207"/>
    </location>
</feature>
<reference evidence="3 4" key="1">
    <citation type="submission" date="2023-11" db="EMBL/GenBank/DDBJ databases">
        <title>Draft genome sequence of a psychrophilic Clostridium strain from permafrost water brine.</title>
        <authorList>
            <person name="Shcherbakova V.A."/>
            <person name="Trubitsyn V.E."/>
            <person name="Zakharyuk A.G."/>
        </authorList>
    </citation>
    <scope>NUCLEOTIDE SEQUENCE [LARGE SCALE GENOMIC DNA]</scope>
    <source>
        <strain evidence="3 4">14F</strain>
    </source>
</reference>
<dbReference type="EMBL" id="JAZHFS010000013">
    <property type="protein sequence ID" value="MEF2113543.1"/>
    <property type="molecule type" value="Genomic_DNA"/>
</dbReference>
<dbReference type="EC" id="2.7.7.65" evidence="3"/>
<dbReference type="Proteomes" id="UP001498469">
    <property type="component" value="Unassembled WGS sequence"/>
</dbReference>
<feature type="transmembrane region" description="Helical" evidence="1">
    <location>
        <begin position="60"/>
        <end position="77"/>
    </location>
</feature>
<dbReference type="CDD" id="cd01949">
    <property type="entry name" value="GGDEF"/>
    <property type="match status" value="1"/>
</dbReference>
<dbReference type="PANTHER" id="PTHR46663">
    <property type="entry name" value="DIGUANYLATE CYCLASE DGCT-RELATED"/>
    <property type="match status" value="1"/>
</dbReference>
<keyword evidence="4" id="KW-1185">Reference proteome</keyword>